<dbReference type="InterPro" id="IPR017896">
    <property type="entry name" value="4Fe4S_Fe-S-bd"/>
</dbReference>
<accession>A0A1M6Q283</accession>
<evidence type="ECO:0000256" key="2">
    <source>
        <dbReference type="ARBA" id="ARBA00023004"/>
    </source>
</evidence>
<dbReference type="OrthoDB" id="430408at2"/>
<evidence type="ECO:0000256" key="3">
    <source>
        <dbReference type="ARBA" id="ARBA00023014"/>
    </source>
</evidence>
<evidence type="ECO:0000313" key="5">
    <source>
        <dbReference type="EMBL" id="SHK14332.1"/>
    </source>
</evidence>
<dbReference type="InterPro" id="IPR007345">
    <property type="entry name" value="Polysacch_pyruvyl_Trfase"/>
</dbReference>
<feature type="domain" description="4Fe-4S ferredoxin-type" evidence="4">
    <location>
        <begin position="427"/>
        <end position="456"/>
    </location>
</feature>
<keyword evidence="6" id="KW-1185">Reference proteome</keyword>
<protein>
    <submittedName>
        <fullName evidence="5">Coenzyme F420 hydrogenase/dehydrogenase, beta subunit N-term</fullName>
    </submittedName>
</protein>
<dbReference type="PROSITE" id="PS00198">
    <property type="entry name" value="4FE4S_FER_1"/>
    <property type="match status" value="2"/>
</dbReference>
<sequence length="763" mass="87914">MVFIMKIGIITFNSAHNYGAVLQAWALQEYLKSEGHQVEIINYRLPATDKLYRLYVPRNPFKNDKLNEAVHALQYLKKSKTEPNKTRKYREFERFINHTLNTTEPMTKLAELKKANFDYDIMIAGSDQIWNGGLTSGVNPAYLLSFGKNEIKRISYAASIGRDEIPEIEHLFFSRYLRDFDYISVREEKAKEAISNLTDKEVSVVLDPTLLLQKEMYDKLKKDPKVKQAYIYVHNVHLKKIDKRLNAMAEEISKRTGLPIVHNREDYDFANELKKFTNGSPEEFVGYIANAKYVIANSFHATVFSIIYQKDFITIPHFQNPERMRHLLDSLGIANHMIASPGELPEDLTALNIDYAAVEMASFVLREESADFLRNAIEGPKTSHKPITEKDKYFDTMDAFSCFGCNACRDICPTSAITMIEDKEGFIYPFIVEEKCIHCNLCRKTCPYGKYRHPEEAVNGFPKVYAARHKEEEVLEQSASGGMFAPMYKNIIARGGRAVGVKYTNDMEAVYDIADTEEACQAFHGSKYVFADSREVKPRVKEMLEEGVPVLYSGNYCQIAGLKNYLHKEYENLFTVEIICHATASPKVFRLYKEYLEHQYHSKILDFEFRNKISGWSKPYVCVRFESGEVLLEQSSRNNYRRAYSDDNIQRPCCYTCEFAGLKLGVGDITIGDYWGIAKQHPEMADERGVSIIKINNEHGLKFFEEFKDQLELAESTYEKAYAANHNKPIPLTIKRNQLMSQIDEVEINKLLQKFNNLKKNLS</sequence>
<dbReference type="Pfam" id="PF12838">
    <property type="entry name" value="Fer4_7"/>
    <property type="match status" value="1"/>
</dbReference>
<dbReference type="PANTHER" id="PTHR43193:SF2">
    <property type="entry name" value="POLYFERREDOXIN PROTEIN FWDF"/>
    <property type="match status" value="1"/>
</dbReference>
<dbReference type="GO" id="GO:0051536">
    <property type="term" value="F:iron-sulfur cluster binding"/>
    <property type="evidence" value="ECO:0007669"/>
    <property type="project" value="UniProtKB-KW"/>
</dbReference>
<dbReference type="Gene3D" id="3.30.70.20">
    <property type="match status" value="1"/>
</dbReference>
<evidence type="ECO:0000259" key="4">
    <source>
        <dbReference type="PROSITE" id="PS51379"/>
    </source>
</evidence>
<dbReference type="InterPro" id="IPR052977">
    <property type="entry name" value="Polyferredoxin-like_ET"/>
</dbReference>
<reference evidence="5 6" key="1">
    <citation type="submission" date="2016-11" db="EMBL/GenBank/DDBJ databases">
        <authorList>
            <person name="Jaros S."/>
            <person name="Januszkiewicz K."/>
            <person name="Wedrychowicz H."/>
        </authorList>
    </citation>
    <scope>NUCLEOTIDE SEQUENCE [LARGE SCALE GENOMIC DNA]</scope>
    <source>
        <strain evidence="5 6">DSM 15929</strain>
    </source>
</reference>
<dbReference type="SUPFAM" id="SSF54862">
    <property type="entry name" value="4Fe-4S ferredoxins"/>
    <property type="match status" value="1"/>
</dbReference>
<evidence type="ECO:0000313" key="6">
    <source>
        <dbReference type="Proteomes" id="UP000184386"/>
    </source>
</evidence>
<dbReference type="PROSITE" id="PS51379">
    <property type="entry name" value="4FE4S_FER_2"/>
    <property type="match status" value="2"/>
</dbReference>
<organism evidence="5 6">
    <name type="scientific">Anaerocolumna jejuensis DSM 15929</name>
    <dbReference type="NCBI Taxonomy" id="1121322"/>
    <lineage>
        <taxon>Bacteria</taxon>
        <taxon>Bacillati</taxon>
        <taxon>Bacillota</taxon>
        <taxon>Clostridia</taxon>
        <taxon>Lachnospirales</taxon>
        <taxon>Lachnospiraceae</taxon>
        <taxon>Anaerocolumna</taxon>
    </lineage>
</organism>
<dbReference type="EMBL" id="FRAC01000009">
    <property type="protein sequence ID" value="SHK14332.1"/>
    <property type="molecule type" value="Genomic_DNA"/>
</dbReference>
<dbReference type="Proteomes" id="UP000184386">
    <property type="component" value="Unassembled WGS sequence"/>
</dbReference>
<proteinExistence type="predicted"/>
<dbReference type="InterPro" id="IPR017900">
    <property type="entry name" value="4Fe4S_Fe_S_CS"/>
</dbReference>
<feature type="domain" description="4Fe-4S ferredoxin-type" evidence="4">
    <location>
        <begin position="393"/>
        <end position="422"/>
    </location>
</feature>
<dbReference type="InterPro" id="IPR007525">
    <property type="entry name" value="FrhB_FdhB_C"/>
</dbReference>
<gene>
    <name evidence="5" type="ORF">SAMN02745136_01839</name>
</gene>
<dbReference type="Pfam" id="PF04230">
    <property type="entry name" value="PS_pyruv_trans"/>
    <property type="match status" value="1"/>
</dbReference>
<keyword evidence="1" id="KW-0479">Metal-binding</keyword>
<keyword evidence="2" id="KW-0408">Iron</keyword>
<dbReference type="Pfam" id="PF04432">
    <property type="entry name" value="FrhB_FdhB_C"/>
    <property type="match status" value="1"/>
</dbReference>
<keyword evidence="3" id="KW-0411">Iron-sulfur</keyword>
<name>A0A1M6Q283_9FIRM</name>
<dbReference type="STRING" id="1121322.SAMN02745136_01839"/>
<dbReference type="GO" id="GO:0046872">
    <property type="term" value="F:metal ion binding"/>
    <property type="evidence" value="ECO:0007669"/>
    <property type="project" value="UniProtKB-KW"/>
</dbReference>
<evidence type="ECO:0000256" key="1">
    <source>
        <dbReference type="ARBA" id="ARBA00022723"/>
    </source>
</evidence>
<dbReference type="PANTHER" id="PTHR43193">
    <property type="match status" value="1"/>
</dbReference>
<dbReference type="RefSeq" id="WP_073275023.1">
    <property type="nucleotide sequence ID" value="NZ_FRAC01000009.1"/>
</dbReference>
<dbReference type="AlphaFoldDB" id="A0A1M6Q283"/>